<comment type="caution">
    <text evidence="1">The sequence shown here is derived from an EMBL/GenBank/DDBJ whole genome shotgun (WGS) entry which is preliminary data.</text>
</comment>
<dbReference type="Proteomes" id="UP001310594">
    <property type="component" value="Unassembled WGS sequence"/>
</dbReference>
<evidence type="ECO:0008006" key="3">
    <source>
        <dbReference type="Google" id="ProtNLM"/>
    </source>
</evidence>
<name>A0AAN8A060_9PEZI</name>
<dbReference type="GO" id="GO:0005743">
    <property type="term" value="C:mitochondrial inner membrane"/>
    <property type="evidence" value="ECO:0007669"/>
    <property type="project" value="InterPro"/>
</dbReference>
<dbReference type="Pfam" id="PF07961">
    <property type="entry name" value="MBA1"/>
    <property type="match status" value="1"/>
</dbReference>
<evidence type="ECO:0000313" key="2">
    <source>
        <dbReference type="Proteomes" id="UP001310594"/>
    </source>
</evidence>
<reference evidence="1" key="1">
    <citation type="submission" date="2023-08" db="EMBL/GenBank/DDBJ databases">
        <title>Black Yeasts Isolated from many extreme environments.</title>
        <authorList>
            <person name="Coleine C."/>
            <person name="Stajich J.E."/>
            <person name="Selbmann L."/>
        </authorList>
    </citation>
    <scope>NUCLEOTIDE SEQUENCE</scope>
    <source>
        <strain evidence="1">CCFEE 5810</strain>
    </source>
</reference>
<proteinExistence type="predicted"/>
<dbReference type="Gene3D" id="3.10.450.240">
    <property type="match status" value="1"/>
</dbReference>
<sequence>MGVQMAKMKKDALKSGQIPLDVGLMQDTLVMPTGKNLPSWTRDWRARMRLERRRLRLRAVEYFSVMIYKYWMVKPRPDLALFRIGSVARDLHRDTYSHFASGNLQPMESKLCESFLASLRRRISQRAPNTGLKWTVHKYLSTPKCMSYKAAYYPPQKGELKTERNGILQAVVRLHSLQSLQHFKKITVRDGQHRLVVKEVATDAQGNEVPEVVEGVVPKDAKESVEYLVVQKSLRMGKESPWMVWGTTEETKVKDLRKDKRSMRQIFRGDTRSVA</sequence>
<accession>A0AAN8A060</accession>
<dbReference type="EMBL" id="JAVRQU010000020">
    <property type="protein sequence ID" value="KAK5692100.1"/>
    <property type="molecule type" value="Genomic_DNA"/>
</dbReference>
<dbReference type="AlphaFoldDB" id="A0AAN8A060"/>
<dbReference type="GO" id="GO:0032979">
    <property type="term" value="P:protein insertion into mitochondrial inner membrane from matrix"/>
    <property type="evidence" value="ECO:0007669"/>
    <property type="project" value="InterPro"/>
</dbReference>
<protein>
    <recommendedName>
        <fullName evidence="3">Tim44-like domain-containing protein</fullName>
    </recommendedName>
</protein>
<evidence type="ECO:0000313" key="1">
    <source>
        <dbReference type="EMBL" id="KAK5692100.1"/>
    </source>
</evidence>
<dbReference type="InterPro" id="IPR024621">
    <property type="entry name" value="Mba1"/>
</dbReference>
<organism evidence="1 2">
    <name type="scientific">Elasticomyces elasticus</name>
    <dbReference type="NCBI Taxonomy" id="574655"/>
    <lineage>
        <taxon>Eukaryota</taxon>
        <taxon>Fungi</taxon>
        <taxon>Dikarya</taxon>
        <taxon>Ascomycota</taxon>
        <taxon>Pezizomycotina</taxon>
        <taxon>Dothideomycetes</taxon>
        <taxon>Dothideomycetidae</taxon>
        <taxon>Mycosphaerellales</taxon>
        <taxon>Teratosphaeriaceae</taxon>
        <taxon>Elasticomyces</taxon>
    </lineage>
</organism>
<gene>
    <name evidence="1" type="ORF">LTR97_011274</name>
</gene>